<feature type="transmembrane region" description="Helical" evidence="9">
    <location>
        <begin position="143"/>
        <end position="162"/>
    </location>
</feature>
<evidence type="ECO:0000256" key="1">
    <source>
        <dbReference type="ARBA" id="ARBA00004651"/>
    </source>
</evidence>
<evidence type="ECO:0000256" key="8">
    <source>
        <dbReference type="ARBA" id="ARBA00037998"/>
    </source>
</evidence>
<feature type="transmembrane region" description="Helical" evidence="9">
    <location>
        <begin position="273"/>
        <end position="296"/>
    </location>
</feature>
<comment type="subcellular location">
    <subcellularLocation>
        <location evidence="1">Cell membrane</location>
        <topology evidence="1">Multi-pass membrane protein</topology>
    </subcellularLocation>
</comment>
<keyword evidence="11" id="KW-1185">Reference proteome</keyword>
<feature type="transmembrane region" description="Helical" evidence="9">
    <location>
        <begin position="194"/>
        <end position="213"/>
    </location>
</feature>
<keyword evidence="5" id="KW-0029">Amino-acid transport</keyword>
<feature type="transmembrane region" description="Helical" evidence="9">
    <location>
        <begin position="97"/>
        <end position="115"/>
    </location>
</feature>
<comment type="caution">
    <text evidence="10">The sequence shown here is derived from an EMBL/GenBank/DDBJ whole genome shotgun (WGS) entry which is preliminary data.</text>
</comment>
<feature type="transmembrane region" description="Helical" evidence="9">
    <location>
        <begin position="225"/>
        <end position="253"/>
    </location>
</feature>
<keyword evidence="4 9" id="KW-0812">Transmembrane</keyword>
<dbReference type="Pfam" id="PF02653">
    <property type="entry name" value="BPD_transp_2"/>
    <property type="match status" value="1"/>
</dbReference>
<dbReference type="CDD" id="cd06582">
    <property type="entry name" value="TM_PBP1_LivH_like"/>
    <property type="match status" value="1"/>
</dbReference>
<evidence type="ECO:0000256" key="2">
    <source>
        <dbReference type="ARBA" id="ARBA00022448"/>
    </source>
</evidence>
<dbReference type="EMBL" id="BAABFO010000011">
    <property type="protein sequence ID" value="GAA4333986.1"/>
    <property type="molecule type" value="Genomic_DNA"/>
</dbReference>
<keyword evidence="6 9" id="KW-1133">Transmembrane helix</keyword>
<gene>
    <name evidence="10" type="ORF">GCM10023144_25780</name>
</gene>
<evidence type="ECO:0000256" key="7">
    <source>
        <dbReference type="ARBA" id="ARBA00023136"/>
    </source>
</evidence>
<keyword evidence="2" id="KW-0813">Transport</keyword>
<evidence type="ECO:0000256" key="3">
    <source>
        <dbReference type="ARBA" id="ARBA00022475"/>
    </source>
</evidence>
<organism evidence="10 11">
    <name type="scientific">Pigmentiphaga soli</name>
    <dbReference type="NCBI Taxonomy" id="1007095"/>
    <lineage>
        <taxon>Bacteria</taxon>
        <taxon>Pseudomonadati</taxon>
        <taxon>Pseudomonadota</taxon>
        <taxon>Betaproteobacteria</taxon>
        <taxon>Burkholderiales</taxon>
        <taxon>Alcaligenaceae</taxon>
        <taxon>Pigmentiphaga</taxon>
    </lineage>
</organism>
<feature type="transmembrane region" description="Helical" evidence="9">
    <location>
        <begin position="12"/>
        <end position="32"/>
    </location>
</feature>
<dbReference type="InterPro" id="IPR052157">
    <property type="entry name" value="BCAA_transport_permease"/>
</dbReference>
<dbReference type="PANTHER" id="PTHR11795">
    <property type="entry name" value="BRANCHED-CHAIN AMINO ACID TRANSPORT SYSTEM PERMEASE PROTEIN LIVH"/>
    <property type="match status" value="1"/>
</dbReference>
<feature type="transmembrane region" description="Helical" evidence="9">
    <location>
        <begin position="64"/>
        <end position="85"/>
    </location>
</feature>
<dbReference type="InterPro" id="IPR001851">
    <property type="entry name" value="ABC_transp_permease"/>
</dbReference>
<dbReference type="RefSeq" id="WP_345250038.1">
    <property type="nucleotide sequence ID" value="NZ_BAABFO010000011.1"/>
</dbReference>
<keyword evidence="3" id="KW-1003">Cell membrane</keyword>
<keyword evidence="7 9" id="KW-0472">Membrane</keyword>
<accession>A0ABP8H445</accession>
<feature type="transmembrane region" description="Helical" evidence="9">
    <location>
        <begin position="39"/>
        <end position="58"/>
    </location>
</feature>
<evidence type="ECO:0000256" key="4">
    <source>
        <dbReference type="ARBA" id="ARBA00022692"/>
    </source>
</evidence>
<protein>
    <submittedName>
        <fullName evidence="10">Branched-chain amino acid ABC transporter permease</fullName>
    </submittedName>
</protein>
<sequence length="307" mass="32013">MQYLIVLEQLLNGVQLGVTLFLLAAGLTLVFGIMNLINLAHGAMYMVGAYLCASAYLWSGSFAFAVAAALVGALALGVLVEVAVFRKLYQRSNLDQVLATFAVLLISNELIRIIWGPGAINAPLPDFLSGQVQVLPGVPYPTIRLAILTVGLAAALLLYLLIGHTRLGMLIRAGASNRVMIGALGVNIRLLYTAVFGLGAMLAALAGLMAGPISSVEPGMGDKILILALAVIVIGGVGSVRGAFIGALMIGIIDTAGRVFLRPLLQLLLSPAAAESAGPALASILIYVAMAAVLFFRPRGLFPPRVR</sequence>
<reference evidence="11" key="1">
    <citation type="journal article" date="2019" name="Int. J. Syst. Evol. Microbiol.">
        <title>The Global Catalogue of Microorganisms (GCM) 10K type strain sequencing project: providing services to taxonomists for standard genome sequencing and annotation.</title>
        <authorList>
            <consortium name="The Broad Institute Genomics Platform"/>
            <consortium name="The Broad Institute Genome Sequencing Center for Infectious Disease"/>
            <person name="Wu L."/>
            <person name="Ma J."/>
        </authorList>
    </citation>
    <scope>NUCLEOTIDE SEQUENCE [LARGE SCALE GENOMIC DNA]</scope>
    <source>
        <strain evidence="11">JCM 17666</strain>
    </source>
</reference>
<dbReference type="PANTHER" id="PTHR11795:SF442">
    <property type="entry name" value="ABC TRANSPORTER ATP-BINDING PROTEIN"/>
    <property type="match status" value="1"/>
</dbReference>
<evidence type="ECO:0000256" key="6">
    <source>
        <dbReference type="ARBA" id="ARBA00022989"/>
    </source>
</evidence>
<name>A0ABP8H445_9BURK</name>
<dbReference type="Proteomes" id="UP001501671">
    <property type="component" value="Unassembled WGS sequence"/>
</dbReference>
<evidence type="ECO:0000313" key="10">
    <source>
        <dbReference type="EMBL" id="GAA4333986.1"/>
    </source>
</evidence>
<proteinExistence type="inferred from homology"/>
<evidence type="ECO:0000256" key="5">
    <source>
        <dbReference type="ARBA" id="ARBA00022970"/>
    </source>
</evidence>
<evidence type="ECO:0000313" key="11">
    <source>
        <dbReference type="Proteomes" id="UP001501671"/>
    </source>
</evidence>
<comment type="similarity">
    <text evidence="8">Belongs to the binding-protein-dependent transport system permease family. LivHM subfamily.</text>
</comment>
<evidence type="ECO:0000256" key="9">
    <source>
        <dbReference type="SAM" id="Phobius"/>
    </source>
</evidence>